<evidence type="ECO:0000313" key="1">
    <source>
        <dbReference type="EMBL" id="KAG0575432.1"/>
    </source>
</evidence>
<dbReference type="AlphaFoldDB" id="A0A8T0HWD4"/>
<evidence type="ECO:0000313" key="2">
    <source>
        <dbReference type="Proteomes" id="UP000822688"/>
    </source>
</evidence>
<dbReference type="Proteomes" id="UP000822688">
    <property type="component" value="Chromosome 5"/>
</dbReference>
<sequence length="115" mass="13196">MLDVLIIIQNSVLDVRSFRKQKLVSVEERGQKVIKRSHHLKVISIAARKEPINMCGKLQCARLLHRQKVQIQIALLSNHTWANYSNISPIHTNRIVNNESICYDSGQYSLVAHAR</sequence>
<dbReference type="EMBL" id="CM026425">
    <property type="protein sequence ID" value="KAG0575432.1"/>
    <property type="molecule type" value="Genomic_DNA"/>
</dbReference>
<organism evidence="1 2">
    <name type="scientific">Ceratodon purpureus</name>
    <name type="common">Fire moss</name>
    <name type="synonym">Dicranum purpureum</name>
    <dbReference type="NCBI Taxonomy" id="3225"/>
    <lineage>
        <taxon>Eukaryota</taxon>
        <taxon>Viridiplantae</taxon>
        <taxon>Streptophyta</taxon>
        <taxon>Embryophyta</taxon>
        <taxon>Bryophyta</taxon>
        <taxon>Bryophytina</taxon>
        <taxon>Bryopsida</taxon>
        <taxon>Dicranidae</taxon>
        <taxon>Pseudoditrichales</taxon>
        <taxon>Ditrichaceae</taxon>
        <taxon>Ceratodon</taxon>
    </lineage>
</organism>
<comment type="caution">
    <text evidence="1">The sequence shown here is derived from an EMBL/GenBank/DDBJ whole genome shotgun (WGS) entry which is preliminary data.</text>
</comment>
<accession>A0A8T0HWD4</accession>
<name>A0A8T0HWD4_CERPU</name>
<protein>
    <submittedName>
        <fullName evidence="1">Uncharacterized protein</fullName>
    </submittedName>
</protein>
<gene>
    <name evidence="1" type="ORF">KC19_5G003500</name>
</gene>
<proteinExistence type="predicted"/>
<reference evidence="1" key="1">
    <citation type="submission" date="2020-06" db="EMBL/GenBank/DDBJ databases">
        <title>WGS assembly of Ceratodon purpureus strain R40.</title>
        <authorList>
            <person name="Carey S.B."/>
            <person name="Jenkins J."/>
            <person name="Shu S."/>
            <person name="Lovell J.T."/>
            <person name="Sreedasyam A."/>
            <person name="Maumus F."/>
            <person name="Tiley G.P."/>
            <person name="Fernandez-Pozo N."/>
            <person name="Barry K."/>
            <person name="Chen C."/>
            <person name="Wang M."/>
            <person name="Lipzen A."/>
            <person name="Daum C."/>
            <person name="Saski C.A."/>
            <person name="Payton A.C."/>
            <person name="Mcbreen J.C."/>
            <person name="Conrad R.E."/>
            <person name="Kollar L.M."/>
            <person name="Olsson S."/>
            <person name="Huttunen S."/>
            <person name="Landis J.B."/>
            <person name="Wickett N.J."/>
            <person name="Johnson M.G."/>
            <person name="Rensing S.A."/>
            <person name="Grimwood J."/>
            <person name="Schmutz J."/>
            <person name="Mcdaniel S.F."/>
        </authorList>
    </citation>
    <scope>NUCLEOTIDE SEQUENCE</scope>
    <source>
        <strain evidence="1">R40</strain>
    </source>
</reference>
<keyword evidence="2" id="KW-1185">Reference proteome</keyword>